<accession>A0A0J7JZX8</accession>
<gene>
    <name evidence="1" type="ORF">RF55_19964</name>
</gene>
<sequence length="218" mass="24697">MILGADSYGLLIESDIIKGLEYEFIAQGTIFGWIVLCPTSAFTTSANFSHQVLMDYDLHDLLTKFWIQEEIPSTTTNQLSPEEAECEVHFTSTHTRDSSGRYIVRLPLKSSASQFGDSRSTAQHCLRRILRRLSTDKAYHILYSSFFSEYEELQHMLRVPLSAPEPSPVYYLTHHGVLRDDSITTKLRVVFNGSSQTNTGSSLNDILHTDAKLQLDML</sequence>
<organism evidence="1 2">
    <name type="scientific">Lasius niger</name>
    <name type="common">Black garden ant</name>
    <dbReference type="NCBI Taxonomy" id="67767"/>
    <lineage>
        <taxon>Eukaryota</taxon>
        <taxon>Metazoa</taxon>
        <taxon>Ecdysozoa</taxon>
        <taxon>Arthropoda</taxon>
        <taxon>Hexapoda</taxon>
        <taxon>Insecta</taxon>
        <taxon>Pterygota</taxon>
        <taxon>Neoptera</taxon>
        <taxon>Endopterygota</taxon>
        <taxon>Hymenoptera</taxon>
        <taxon>Apocrita</taxon>
        <taxon>Aculeata</taxon>
        <taxon>Formicoidea</taxon>
        <taxon>Formicidae</taxon>
        <taxon>Formicinae</taxon>
        <taxon>Lasius</taxon>
        <taxon>Lasius</taxon>
    </lineage>
</organism>
<dbReference type="STRING" id="67767.A0A0J7JZX8"/>
<evidence type="ECO:0000313" key="1">
    <source>
        <dbReference type="EMBL" id="KMQ83471.1"/>
    </source>
</evidence>
<protein>
    <recommendedName>
        <fullName evidence="3">Peptidase aspartic putative domain-containing protein</fullName>
    </recommendedName>
</protein>
<dbReference type="PANTHER" id="PTHR47331">
    <property type="entry name" value="PHD-TYPE DOMAIN-CONTAINING PROTEIN"/>
    <property type="match status" value="1"/>
</dbReference>
<evidence type="ECO:0000313" key="2">
    <source>
        <dbReference type="Proteomes" id="UP000036403"/>
    </source>
</evidence>
<dbReference type="AlphaFoldDB" id="A0A0J7JZX8"/>
<comment type="caution">
    <text evidence="1">The sequence shown here is derived from an EMBL/GenBank/DDBJ whole genome shotgun (WGS) entry which is preliminary data.</text>
</comment>
<evidence type="ECO:0008006" key="3">
    <source>
        <dbReference type="Google" id="ProtNLM"/>
    </source>
</evidence>
<name>A0A0J7JZX8_LASNI</name>
<dbReference type="Proteomes" id="UP000036403">
    <property type="component" value="Unassembled WGS sequence"/>
</dbReference>
<dbReference type="PANTHER" id="PTHR47331:SF5">
    <property type="entry name" value="RIBONUCLEASE H"/>
    <property type="match status" value="1"/>
</dbReference>
<dbReference type="EMBL" id="LBMM01019712">
    <property type="protein sequence ID" value="KMQ83471.1"/>
    <property type="molecule type" value="Genomic_DNA"/>
</dbReference>
<keyword evidence="2" id="KW-1185">Reference proteome</keyword>
<dbReference type="PaxDb" id="67767-A0A0J7JZX8"/>
<proteinExistence type="predicted"/>
<reference evidence="1 2" key="1">
    <citation type="submission" date="2015-04" db="EMBL/GenBank/DDBJ databases">
        <title>Lasius niger genome sequencing.</title>
        <authorList>
            <person name="Konorov E.A."/>
            <person name="Nikitin M.A."/>
            <person name="Kirill M.V."/>
            <person name="Chang P."/>
        </authorList>
    </citation>
    <scope>NUCLEOTIDE SEQUENCE [LARGE SCALE GENOMIC DNA]</scope>
    <source>
        <tissue evidence="1">Whole</tissue>
    </source>
</reference>
<dbReference type="OrthoDB" id="8045623at2759"/>